<keyword evidence="2" id="KW-1185">Reference proteome</keyword>
<comment type="caution">
    <text evidence="1">The sequence shown here is derived from an EMBL/GenBank/DDBJ whole genome shotgun (WGS) entry which is preliminary data.</text>
</comment>
<dbReference type="STRING" id="1747903.ASR47_100296"/>
<dbReference type="Gene3D" id="2.30.110.10">
    <property type="entry name" value="Electron Transport, Fmn-binding Protein, Chain A"/>
    <property type="match status" value="1"/>
</dbReference>
<dbReference type="EMBL" id="LOCQ01000061">
    <property type="protein sequence ID" value="OBV37045.1"/>
    <property type="molecule type" value="Genomic_DNA"/>
</dbReference>
<gene>
    <name evidence="1" type="ORF">ASR47_100296</name>
</gene>
<reference evidence="1 2" key="1">
    <citation type="submission" date="2016-04" db="EMBL/GenBank/DDBJ databases">
        <title>Draft genome sequence of Janthinobacterium psychrotolerans sp. nov., isolated from freshwater sediments in Denmark.</title>
        <authorList>
            <person name="Gong X."/>
            <person name="Skrivergaard S."/>
            <person name="Korsgaard B.S."/>
            <person name="Schreiber L."/>
            <person name="Marshall I.P."/>
            <person name="Finster K."/>
            <person name="Schramm A."/>
        </authorList>
    </citation>
    <scope>NUCLEOTIDE SEQUENCE [LARGE SCALE GENOMIC DNA]</scope>
    <source>
        <strain evidence="1 2">S3-2</strain>
    </source>
</reference>
<dbReference type="PANTHER" id="PTHR35802:SF1">
    <property type="entry name" value="PROTEASE SYNTHASE AND SPORULATION PROTEIN PAI 2"/>
    <property type="match status" value="1"/>
</dbReference>
<dbReference type="PATRIC" id="fig|1747903.4.peg.539"/>
<dbReference type="Proteomes" id="UP000092713">
    <property type="component" value="Unassembled WGS sequence"/>
</dbReference>
<protein>
    <submittedName>
        <fullName evidence="1">Transcriptional regulator</fullName>
    </submittedName>
</protein>
<dbReference type="InterPro" id="IPR007396">
    <property type="entry name" value="TR_PAI2-type"/>
</dbReference>
<dbReference type="SUPFAM" id="SSF50475">
    <property type="entry name" value="FMN-binding split barrel"/>
    <property type="match status" value="1"/>
</dbReference>
<dbReference type="PANTHER" id="PTHR35802">
    <property type="entry name" value="PROTEASE SYNTHASE AND SPORULATION PROTEIN PAI 2"/>
    <property type="match status" value="1"/>
</dbReference>
<name>A0A1A7BX22_9BURK</name>
<dbReference type="InterPro" id="IPR012349">
    <property type="entry name" value="Split_barrel_FMN-bd"/>
</dbReference>
<dbReference type="Pfam" id="PF04299">
    <property type="entry name" value="FMN_bind_2"/>
    <property type="match status" value="1"/>
</dbReference>
<accession>A0A1A7BX22</accession>
<organism evidence="1 2">
    <name type="scientific">Janthinobacterium psychrotolerans</name>
    <dbReference type="NCBI Taxonomy" id="1747903"/>
    <lineage>
        <taxon>Bacteria</taxon>
        <taxon>Pseudomonadati</taxon>
        <taxon>Pseudomonadota</taxon>
        <taxon>Betaproteobacteria</taxon>
        <taxon>Burkholderiales</taxon>
        <taxon>Oxalobacteraceae</taxon>
        <taxon>Janthinobacterium</taxon>
    </lineage>
</organism>
<dbReference type="RefSeq" id="WP_065310056.1">
    <property type="nucleotide sequence ID" value="NZ_LOCQ01000061.1"/>
</dbReference>
<sequence>MYTPKSYREERLDVLHALMAAHPLGALVRMGEDGLCADHLPFEIAPPTPDAPFGTLRAHVARANPLWRSDGVDTMVIFQGPQAYITPAWYAEKDISGEEVPTFDYAVVHAHGRLRVMDERAWLLDFLQRLTNRHEAGQPQPWQVSDAPPAYIDKLLKAIVGIEIPLTRLEGKWKMEQKNSLRDRTRVARELSHDSMPDASRQLGAMIASSLSAAS</sequence>
<dbReference type="AlphaFoldDB" id="A0A1A7BX22"/>
<dbReference type="PIRSF" id="PIRSF010372">
    <property type="entry name" value="PaiB"/>
    <property type="match status" value="1"/>
</dbReference>
<evidence type="ECO:0000313" key="2">
    <source>
        <dbReference type="Proteomes" id="UP000092713"/>
    </source>
</evidence>
<proteinExistence type="predicted"/>
<dbReference type="OrthoDB" id="9794948at2"/>
<evidence type="ECO:0000313" key="1">
    <source>
        <dbReference type="EMBL" id="OBV37045.1"/>
    </source>
</evidence>